<dbReference type="AlphaFoldDB" id="A0A8J7W060"/>
<dbReference type="Pfam" id="PF00581">
    <property type="entry name" value="Rhodanese"/>
    <property type="match status" value="2"/>
</dbReference>
<feature type="chain" id="PRO_5039170851" evidence="1">
    <location>
        <begin position="20"/>
        <end position="313"/>
    </location>
</feature>
<reference evidence="3" key="1">
    <citation type="submission" date="2021-04" db="EMBL/GenBank/DDBJ databases">
        <title>Sinoanaerobacter chloroacetimidivorans sp. nov., an obligate anaerobic bacterium isolated from anaerobic sludge.</title>
        <authorList>
            <person name="Bao Y."/>
        </authorList>
    </citation>
    <scope>NUCLEOTIDE SEQUENCE</scope>
    <source>
        <strain evidence="3">BAD-6</strain>
    </source>
</reference>
<feature type="domain" description="Rhodanese" evidence="2">
    <location>
        <begin position="218"/>
        <end position="312"/>
    </location>
</feature>
<dbReference type="PROSITE" id="PS50206">
    <property type="entry name" value="RHODANESE_3"/>
    <property type="match status" value="2"/>
</dbReference>
<dbReference type="EMBL" id="JAGSND010000002">
    <property type="protein sequence ID" value="MBR0597178.1"/>
    <property type="molecule type" value="Genomic_DNA"/>
</dbReference>
<dbReference type="Gene3D" id="3.40.250.10">
    <property type="entry name" value="Rhodanese-like domain"/>
    <property type="match status" value="2"/>
</dbReference>
<dbReference type="CDD" id="cd00158">
    <property type="entry name" value="RHOD"/>
    <property type="match status" value="2"/>
</dbReference>
<dbReference type="Proteomes" id="UP000675664">
    <property type="component" value="Unassembled WGS sequence"/>
</dbReference>
<dbReference type="PANTHER" id="PTHR43031:SF1">
    <property type="entry name" value="PYRIDINE NUCLEOTIDE-DISULPHIDE OXIDOREDUCTASE"/>
    <property type="match status" value="1"/>
</dbReference>
<dbReference type="SMART" id="SM00450">
    <property type="entry name" value="RHOD"/>
    <property type="match status" value="2"/>
</dbReference>
<dbReference type="PROSITE" id="PS51257">
    <property type="entry name" value="PROKAR_LIPOPROTEIN"/>
    <property type="match status" value="1"/>
</dbReference>
<gene>
    <name evidence="3" type="ORF">KCX82_04780</name>
</gene>
<name>A0A8J7W060_9FIRM</name>
<feature type="signal peptide" evidence="1">
    <location>
        <begin position="1"/>
        <end position="19"/>
    </location>
</feature>
<dbReference type="SUPFAM" id="SSF52821">
    <property type="entry name" value="Rhodanese/Cell cycle control phosphatase"/>
    <property type="match status" value="2"/>
</dbReference>
<evidence type="ECO:0000256" key="1">
    <source>
        <dbReference type="SAM" id="SignalP"/>
    </source>
</evidence>
<protein>
    <submittedName>
        <fullName evidence="3">Rhodanese-like domain-containing protein</fullName>
    </submittedName>
</protein>
<dbReference type="PANTHER" id="PTHR43031">
    <property type="entry name" value="FAD-DEPENDENT OXIDOREDUCTASE"/>
    <property type="match status" value="1"/>
</dbReference>
<keyword evidence="4" id="KW-1185">Reference proteome</keyword>
<reference evidence="3" key="2">
    <citation type="submission" date="2021-04" db="EMBL/GenBank/DDBJ databases">
        <authorList>
            <person name="Liu J."/>
        </authorList>
    </citation>
    <scope>NUCLEOTIDE SEQUENCE</scope>
    <source>
        <strain evidence="3">BAD-6</strain>
    </source>
</reference>
<evidence type="ECO:0000259" key="2">
    <source>
        <dbReference type="PROSITE" id="PS50206"/>
    </source>
</evidence>
<evidence type="ECO:0000313" key="4">
    <source>
        <dbReference type="Proteomes" id="UP000675664"/>
    </source>
</evidence>
<keyword evidence="1" id="KW-0732">Signal</keyword>
<feature type="domain" description="Rhodanese" evidence="2">
    <location>
        <begin position="73"/>
        <end position="162"/>
    </location>
</feature>
<dbReference type="InterPro" id="IPR050229">
    <property type="entry name" value="GlpE_sulfurtransferase"/>
</dbReference>
<dbReference type="InterPro" id="IPR001763">
    <property type="entry name" value="Rhodanese-like_dom"/>
</dbReference>
<proteinExistence type="predicted"/>
<accession>A0A8J7W060</accession>
<organism evidence="3 4">
    <name type="scientific">Sinanaerobacter chloroacetimidivorans</name>
    <dbReference type="NCBI Taxonomy" id="2818044"/>
    <lineage>
        <taxon>Bacteria</taxon>
        <taxon>Bacillati</taxon>
        <taxon>Bacillota</taxon>
        <taxon>Clostridia</taxon>
        <taxon>Peptostreptococcales</taxon>
        <taxon>Anaerovoracaceae</taxon>
        <taxon>Sinanaerobacter</taxon>
    </lineage>
</organism>
<sequence>MKKLLVILLCVLLTAVSFAACGSNEEAAAPPAEQTPVAEETNAVEEAALAYFANFPADRHVISPADFFTKIDAGEEMFIIDIRSADDYAKGHIKGAVNLPFGNGSIAQNLEIIPDDVSVYVYCYTGQTASQTTAVLNVAGKPAYNVQSGFVRGISVEPNFENYLSTDPVDLPADTYEVNSDIKAAVEEYYATVASYAGTPTEAQNIKVENVKEIVDSESDDYMIVSVRKAEDYAKGHVKGAVNIPFGAGMQDSLVELPKDKKIIVYCYTGQTASQTVAILRLLGYEAYNMQFGMGSVETKSGWLGAGFETVTE</sequence>
<comment type="caution">
    <text evidence="3">The sequence shown here is derived from an EMBL/GenBank/DDBJ whole genome shotgun (WGS) entry which is preliminary data.</text>
</comment>
<dbReference type="InterPro" id="IPR036873">
    <property type="entry name" value="Rhodanese-like_dom_sf"/>
</dbReference>
<evidence type="ECO:0000313" key="3">
    <source>
        <dbReference type="EMBL" id="MBR0597178.1"/>
    </source>
</evidence>